<dbReference type="Gene3D" id="1.25.40.10">
    <property type="entry name" value="Tetratricopeptide repeat domain"/>
    <property type="match status" value="2"/>
</dbReference>
<dbReference type="InterPro" id="IPR036612">
    <property type="entry name" value="KH_dom_type_1_sf"/>
</dbReference>
<comment type="caution">
    <text evidence="3">The sequence shown here is derived from an EMBL/GenBank/DDBJ whole genome shotgun (WGS) entry which is preliminary data.</text>
</comment>
<dbReference type="InterPro" id="IPR011990">
    <property type="entry name" value="TPR-like_helical_dom_sf"/>
</dbReference>
<accession>A0A423W5D5</accession>
<dbReference type="STRING" id="252740.A0A423W5D5"/>
<name>A0A423W5D5_CYTCH</name>
<evidence type="ECO:0000256" key="2">
    <source>
        <dbReference type="SAM" id="MobiDB-lite"/>
    </source>
</evidence>
<evidence type="ECO:0000313" key="3">
    <source>
        <dbReference type="EMBL" id="ROV98533.1"/>
    </source>
</evidence>
<evidence type="ECO:0000313" key="4">
    <source>
        <dbReference type="Proteomes" id="UP000284375"/>
    </source>
</evidence>
<reference evidence="3 4" key="1">
    <citation type="submission" date="2015-09" db="EMBL/GenBank/DDBJ databases">
        <title>Host preference determinants of Valsa canker pathogens revealed by comparative genomics.</title>
        <authorList>
            <person name="Yin Z."/>
            <person name="Huang L."/>
        </authorList>
    </citation>
    <scope>NUCLEOTIDE SEQUENCE [LARGE SCALE GENOMIC DNA]</scope>
    <source>
        <strain evidence="3 4">YSFL</strain>
    </source>
</reference>
<dbReference type="Pfam" id="PF13812">
    <property type="entry name" value="PPR_3"/>
    <property type="match status" value="1"/>
</dbReference>
<dbReference type="OrthoDB" id="185373at2759"/>
<dbReference type="Gene3D" id="3.30.1370.10">
    <property type="entry name" value="K Homology domain, type 1"/>
    <property type="match status" value="1"/>
</dbReference>
<gene>
    <name evidence="3" type="ORF">VSDG_04221</name>
</gene>
<protein>
    <recommendedName>
        <fullName evidence="5">K Homology domain-containing protein</fullName>
    </recommendedName>
</protein>
<dbReference type="CDD" id="cd00105">
    <property type="entry name" value="KH-I"/>
    <property type="match status" value="1"/>
</dbReference>
<feature type="region of interest" description="Disordered" evidence="2">
    <location>
        <begin position="52"/>
        <end position="83"/>
    </location>
</feature>
<feature type="region of interest" description="Disordered" evidence="2">
    <location>
        <begin position="962"/>
        <end position="1009"/>
    </location>
</feature>
<dbReference type="GO" id="GO:0003723">
    <property type="term" value="F:RNA binding"/>
    <property type="evidence" value="ECO:0007669"/>
    <property type="project" value="InterPro"/>
</dbReference>
<dbReference type="InterPro" id="IPR002885">
    <property type="entry name" value="PPR_rpt"/>
</dbReference>
<dbReference type="Proteomes" id="UP000284375">
    <property type="component" value="Unassembled WGS sequence"/>
</dbReference>
<keyword evidence="4" id="KW-1185">Reference proteome</keyword>
<dbReference type="AlphaFoldDB" id="A0A423W5D5"/>
<proteinExistence type="predicted"/>
<organism evidence="3 4">
    <name type="scientific">Cytospora chrysosperma</name>
    <name type="common">Cytospora canker fungus</name>
    <name type="synonym">Sphaeria chrysosperma</name>
    <dbReference type="NCBI Taxonomy" id="252740"/>
    <lineage>
        <taxon>Eukaryota</taxon>
        <taxon>Fungi</taxon>
        <taxon>Dikarya</taxon>
        <taxon>Ascomycota</taxon>
        <taxon>Pezizomycotina</taxon>
        <taxon>Sordariomycetes</taxon>
        <taxon>Sordariomycetidae</taxon>
        <taxon>Diaporthales</taxon>
        <taxon>Cytosporaceae</taxon>
        <taxon>Cytospora</taxon>
    </lineage>
</organism>
<dbReference type="PANTHER" id="PTHR47941">
    <property type="entry name" value="PENTATRICOPEPTIDE REPEAT-CONTAINING PROTEIN 3, MITOCHONDRIAL"/>
    <property type="match status" value="1"/>
</dbReference>
<evidence type="ECO:0008006" key="5">
    <source>
        <dbReference type="Google" id="ProtNLM"/>
    </source>
</evidence>
<sequence>MSLGITTLWRVRPQQRLGLLIPREPPLLFNGPPTCRFTQKPLVTIVTRVSYSNTAGDPSPSGDEAEAQAKADHDTDRDHVDDIPTSAPIRKVEVGGRIEKPNLGPRIRRRGDRAPNDEVQKLEESLERSKFSRSILVEPFKTYPHKQATRESWRDHYKSVSAQAYFHRSRQNSIKSGKAINRHTTDWRRVLGLLAKHTHEQPKGWIEDGIKIELPERAFKRIVDEGGDIKIGAIRRRTGAYIKASRAEGSGDRPLLLLSGSRQAINRATEEIRNIAGSITITRLPSPPTPGGESTKSFNRQGLFMPPLSREEGGRFRRFKVDYDISTIPWPDPMSHLAFEKYVASLTDSVILPHLDSEIYSPTKYALLSDHERAVARQLQDAFTRRDALPWTSCSALKLALSFLCEKGDKYLPEARSIFVAMDQHGLFKDVDIFNILLKAPTKTRNLQKFQQTLLLMIRRGFAPNLDTWMLFLRMVKSVEVRSYILQAMHMKNLLGTPKAIQRVAEEMARFDADHALMLGKSLDTFIQEQDERYGPDWLTRDAGNQLISVLCRYRRYSEAFQLLKRMHLRAESIPVQFEADAIAARPNVTSFNTIMSVAKEQGKLNVLGNTLRLMKTVAFATQPDRVTLHLLFETAWHLRMRTTISVIWRYASLARLTTWRMRQRVAALLAFQPDETAFSTNCGITLSAYRRLGGENLAHDLAGGKEALDKIRSIVTGHSRSDLAVFASKVWPTAFDDFGPTVSLASSLTLAASRDWAFFQAQKEGQKALSQLRRRTKPKILPLGNKRPSAAGWVDLARLDHVHPDQILPEDKWESGWDELRDINVPRWEGFKESEGAGIYDRFGQELKPEDDVEEIAAADGLGPKDGALVRKVTHGKEMLLMDPKLWANGDGTVPTDEHQGPPRWSLLQNDMEQKILAALGEMEEAYLKMQKEILSSQDWDGTPPVENCVGEVEGVMESNDATQQEAPGPVDSGGDHPMPVLDDVTEGPTGFETQDKRIDDEQEANELPEVLDVDIVKRSYDGEC</sequence>
<dbReference type="NCBIfam" id="TIGR00756">
    <property type="entry name" value="PPR"/>
    <property type="match status" value="1"/>
</dbReference>
<keyword evidence="1" id="KW-0677">Repeat</keyword>
<evidence type="ECO:0000256" key="1">
    <source>
        <dbReference type="ARBA" id="ARBA00022737"/>
    </source>
</evidence>
<feature type="compositionally biased region" description="Basic and acidic residues" evidence="2">
    <location>
        <begin position="67"/>
        <end position="82"/>
    </location>
</feature>
<dbReference type="EMBL" id="LJZO01000013">
    <property type="protein sequence ID" value="ROV98533.1"/>
    <property type="molecule type" value="Genomic_DNA"/>
</dbReference>